<dbReference type="PRINTS" id="PR00813">
    <property type="entry name" value="BCTERIALGSPG"/>
</dbReference>
<dbReference type="AlphaFoldDB" id="A0A091C885"/>
<comment type="caution">
    <text evidence="10">The sequence shown here is derived from an EMBL/GenBank/DDBJ whole genome shotgun (WGS) entry which is preliminary data.</text>
</comment>
<comment type="subcellular location">
    <subcellularLocation>
        <location evidence="1">Cell membrane</location>
        <topology evidence="1">Single-pass membrane protein</topology>
    </subcellularLocation>
    <subcellularLocation>
        <location evidence="2">Cell surface</location>
    </subcellularLocation>
</comment>
<evidence type="ECO:0000256" key="6">
    <source>
        <dbReference type="ARBA" id="ARBA00022989"/>
    </source>
</evidence>
<accession>A0A091C885</accession>
<evidence type="ECO:0000256" key="2">
    <source>
        <dbReference type="ARBA" id="ARBA00004241"/>
    </source>
</evidence>
<proteinExistence type="inferred from homology"/>
<dbReference type="InterPro" id="IPR000983">
    <property type="entry name" value="Bac_GSPG_pilin"/>
</dbReference>
<comment type="similarity">
    <text evidence="9">Belongs to the ComGC family.</text>
</comment>
<protein>
    <submittedName>
        <fullName evidence="10">ComGC family late competence protein</fullName>
    </submittedName>
</protein>
<dbReference type="Gene3D" id="3.30.700.10">
    <property type="entry name" value="Glycoprotein, Type 4 Pilin"/>
    <property type="match status" value="1"/>
</dbReference>
<sequence>MIKKWPMELQLKETMTRKLMHLKKKAREGFTLIEMMIVLLIISILVLLFIPNLSKQKDNVSVQGDEAVVKVVESQIEIYEINHNKKITDNELQKLVTSEQYNIYKKYQD</sequence>
<dbReference type="EMBL" id="JPVT01000023">
    <property type="protein sequence ID" value="KFN92930.1"/>
    <property type="molecule type" value="Genomic_DNA"/>
</dbReference>
<dbReference type="GO" id="GO:0015627">
    <property type="term" value="C:type II protein secretion system complex"/>
    <property type="evidence" value="ECO:0007669"/>
    <property type="project" value="InterPro"/>
</dbReference>
<evidence type="ECO:0000313" key="11">
    <source>
        <dbReference type="Proteomes" id="UP000029381"/>
    </source>
</evidence>
<dbReference type="GO" id="GO:0009986">
    <property type="term" value="C:cell surface"/>
    <property type="evidence" value="ECO:0007669"/>
    <property type="project" value="UniProtKB-SubCell"/>
</dbReference>
<evidence type="ECO:0000256" key="8">
    <source>
        <dbReference type="ARBA" id="ARBA00023287"/>
    </source>
</evidence>
<keyword evidence="5" id="KW-0812">Transmembrane</keyword>
<name>A0A091C885_9ENTE</name>
<keyword evidence="8" id="KW-0178">Competence</keyword>
<dbReference type="NCBIfam" id="TIGR02532">
    <property type="entry name" value="IV_pilin_GFxxxE"/>
    <property type="match status" value="1"/>
</dbReference>
<gene>
    <name evidence="10" type="ORF">TMU3MR103_0231</name>
</gene>
<dbReference type="InterPro" id="IPR045584">
    <property type="entry name" value="Pilin-like"/>
</dbReference>
<dbReference type="Proteomes" id="UP000029381">
    <property type="component" value="Unassembled WGS sequence"/>
</dbReference>
<dbReference type="Pfam" id="PF07963">
    <property type="entry name" value="N_methyl"/>
    <property type="match status" value="1"/>
</dbReference>
<evidence type="ECO:0000256" key="5">
    <source>
        <dbReference type="ARBA" id="ARBA00022692"/>
    </source>
</evidence>
<evidence type="ECO:0000313" key="10">
    <source>
        <dbReference type="EMBL" id="KFN92930.1"/>
    </source>
</evidence>
<dbReference type="GO" id="GO:0030420">
    <property type="term" value="P:establishment of competence for transformation"/>
    <property type="evidence" value="ECO:0007669"/>
    <property type="project" value="UniProtKB-KW"/>
</dbReference>
<evidence type="ECO:0000256" key="7">
    <source>
        <dbReference type="ARBA" id="ARBA00023136"/>
    </source>
</evidence>
<reference evidence="10 11" key="1">
    <citation type="submission" date="2014-08" db="EMBL/GenBank/DDBJ databases">
        <title>Genome sequence of Tetragenococcus muriaticus.</title>
        <authorList>
            <person name="Chuea-nongthon C."/>
            <person name="Rodtong S."/>
            <person name="Yongsawatdigul J."/>
            <person name="Steele J.L."/>
            <person name="Liu X.-y."/>
            <person name="Speers J."/>
            <person name="Glasner J.D."/>
            <person name="Neeno-Eckwall E.C."/>
        </authorList>
    </citation>
    <scope>NUCLEOTIDE SEQUENCE [LARGE SCALE GENOMIC DNA]</scope>
    <source>
        <strain evidence="10 11">3MR10-3</strain>
    </source>
</reference>
<keyword evidence="4" id="KW-0488">Methylation</keyword>
<dbReference type="InterPro" id="IPR012902">
    <property type="entry name" value="N_methyl_site"/>
</dbReference>
<keyword evidence="11" id="KW-1185">Reference proteome</keyword>
<dbReference type="PATRIC" id="fig|1302648.3.peg.217"/>
<evidence type="ECO:0000256" key="1">
    <source>
        <dbReference type="ARBA" id="ARBA00004162"/>
    </source>
</evidence>
<keyword evidence="7" id="KW-0472">Membrane</keyword>
<keyword evidence="3" id="KW-1003">Cell membrane</keyword>
<keyword evidence="6" id="KW-1133">Transmembrane helix</keyword>
<dbReference type="SUPFAM" id="SSF54523">
    <property type="entry name" value="Pili subunits"/>
    <property type="match status" value="1"/>
</dbReference>
<dbReference type="PIRSF" id="PIRSF029928">
    <property type="entry name" value="Late_competence_ComGC"/>
    <property type="match status" value="1"/>
</dbReference>
<dbReference type="NCBIfam" id="NF040999">
    <property type="entry name" value="pilin_ComGC"/>
    <property type="match status" value="1"/>
</dbReference>
<dbReference type="InterPro" id="IPR016940">
    <property type="entry name" value="ComGC"/>
</dbReference>
<dbReference type="GO" id="GO:0015628">
    <property type="term" value="P:protein secretion by the type II secretion system"/>
    <property type="evidence" value="ECO:0007669"/>
    <property type="project" value="InterPro"/>
</dbReference>
<dbReference type="GO" id="GO:0005886">
    <property type="term" value="C:plasma membrane"/>
    <property type="evidence" value="ECO:0007669"/>
    <property type="project" value="UniProtKB-SubCell"/>
</dbReference>
<evidence type="ECO:0000256" key="4">
    <source>
        <dbReference type="ARBA" id="ARBA00022481"/>
    </source>
</evidence>
<dbReference type="PROSITE" id="PS00409">
    <property type="entry name" value="PROKAR_NTER_METHYL"/>
    <property type="match status" value="1"/>
</dbReference>
<organism evidence="10 11">
    <name type="scientific">Tetragenococcus muriaticus 3MR10-3</name>
    <dbReference type="NCBI Taxonomy" id="1302648"/>
    <lineage>
        <taxon>Bacteria</taxon>
        <taxon>Bacillati</taxon>
        <taxon>Bacillota</taxon>
        <taxon>Bacilli</taxon>
        <taxon>Lactobacillales</taxon>
        <taxon>Enterococcaceae</taxon>
        <taxon>Tetragenococcus</taxon>
    </lineage>
</organism>
<evidence type="ECO:0000256" key="9">
    <source>
        <dbReference type="ARBA" id="ARBA00043982"/>
    </source>
</evidence>
<evidence type="ECO:0000256" key="3">
    <source>
        <dbReference type="ARBA" id="ARBA00022475"/>
    </source>
</evidence>